<dbReference type="SUPFAM" id="SSF63829">
    <property type="entry name" value="Calcium-dependent phosphotriesterase"/>
    <property type="match status" value="2"/>
</dbReference>
<dbReference type="Proteomes" id="UP000033067">
    <property type="component" value="Chromosome"/>
</dbReference>
<keyword evidence="3" id="KW-0902">Two-component regulatory system</keyword>
<dbReference type="KEGG" id="psuw:WQ53_02540"/>
<evidence type="ECO:0000259" key="6">
    <source>
        <dbReference type="PROSITE" id="PS50109"/>
    </source>
</evidence>
<feature type="transmembrane region" description="Helical" evidence="4">
    <location>
        <begin position="758"/>
        <end position="778"/>
    </location>
</feature>
<reference evidence="7 8" key="1">
    <citation type="journal article" date="2015" name="Genome Announc.">
        <title>Complete Genome Sequence of Pseudoxanthomonas suwonensis Strain J1, a Cellulose-Degrading Bacterium Isolated from Leaf- and Wood-Enriched Soil.</title>
        <authorList>
            <person name="Hou L."/>
            <person name="Jiang J."/>
            <person name="Xu Z."/>
            <person name="Zhou Y."/>
            <person name="Leung F.C."/>
        </authorList>
    </citation>
    <scope>NUCLEOTIDE SEQUENCE [LARGE SCALE GENOMIC DNA]</scope>
    <source>
        <strain evidence="7 8">J1</strain>
    </source>
</reference>
<keyword evidence="5" id="KW-0732">Signal</keyword>
<dbReference type="EMBL" id="CP011144">
    <property type="protein sequence ID" value="AKC85805.1"/>
    <property type="molecule type" value="Genomic_DNA"/>
</dbReference>
<sequence length="1021" mass="110905">MSPRGWRRILVTGCSPWRLACGLALTWAACVAAAAAAVPAPVRPGLADFQHTAWTTRDGAPADIWVLAQAADGHLWLGTGSGVYTFDGIGYSRVPAPKGSRWLSGNVTALLVRAPDDVWVGYFGGGASRLHAGRLDHYPPGSGLPTGAVYRLIQDDAGEVWAATSGGLARWRDGLWMQADRALGVPPGPAFWVHADTHGDLWLAAGTHLLRRRRGQEGFDPLPFAIGVEAVMAESADGTLWLSDAAHGTRRLIAEGGTVRIEPVPGLADVPAKRMAFAADGSLWLTDARNGGVLRLEFPAQAGAAAQAFRRRDGLSSDMAVPVLQDVEGNIWIGTNLGLNRFRRRDAMMLASTLDMAHRGLGIAGTAQGIAIATGGRLLREDDGHWVAADGFPEVLSMVAAGDGGLWLMGRALWHWREGALQEVPLPSPASVTTYDVQAIATAPDGALWMSLLGAGLYRRDEPTGWQLQMPASVSQPRAMAFDAAGRLWTGDAAGRVFWHHAGQRGRLPTTGLDVGAITALLPGRRHFLVAGERGLARFDGRRFHTLDETRVAELVAVTGMAEAGDGRLWLNGGRGVVLFEPAQAAAAFMPGARPAYRLFDERDGLLGVAVQSNATPTLVQGGDGRLWFSTNQGVAWIDPTRIGRNPRPPQVLLRSVSAGDVDYPPGPPLELPAHTRNLQVDYTATSLGMPERVAFRYRLKGVDDTWQEAGTRRQAFYTNLAPGRYHFEVLAANEDGVWSPEPVTQVLRIRPAFYQTWWFMLLCLLLVAGGLWLAYLMRLRQLGQHIRGRLQERHAERERIARELHDTLLQSIQGLILRFQAVSVTLPPLDPARSAMEQALQRADEVLVEGRDRVLDLRATAPDAGDLEDLLAAFGEELAQATDVRFDVSVQGTAEALDPIVRDELYRIGREAMLNACRHAEAGRIRVEVDYGPGELRLRVFDDGRGIDPDMLQRGGRPGHWGLHGMRERASRIGARLRIWSRPGAGTEVELRMPAGSAYRPCLQASRQAWLRAIFGGKPA</sequence>
<name>A0A0E3UM79_9GAMM</name>
<evidence type="ECO:0000313" key="8">
    <source>
        <dbReference type="Proteomes" id="UP000033067"/>
    </source>
</evidence>
<dbReference type="InterPro" id="IPR005467">
    <property type="entry name" value="His_kinase_dom"/>
</dbReference>
<dbReference type="InterPro" id="IPR011712">
    <property type="entry name" value="Sig_transdc_His_kin_sub3_dim/P"/>
</dbReference>
<dbReference type="Pfam" id="PF07730">
    <property type="entry name" value="HisKA_3"/>
    <property type="match status" value="1"/>
</dbReference>
<dbReference type="AlphaFoldDB" id="A0A0E3UM79"/>
<dbReference type="RefSeq" id="WP_158497802.1">
    <property type="nucleotide sequence ID" value="NZ_CP011144.1"/>
</dbReference>
<feature type="chain" id="PRO_5002413305" description="Histidine kinase domain-containing protein" evidence="5">
    <location>
        <begin position="37"/>
        <end position="1021"/>
    </location>
</feature>
<dbReference type="Gene3D" id="1.20.5.1930">
    <property type="match status" value="1"/>
</dbReference>
<dbReference type="PATRIC" id="fig|314722.6.peg.526"/>
<keyword evidence="8" id="KW-1185">Reference proteome</keyword>
<dbReference type="GO" id="GO:0000155">
    <property type="term" value="F:phosphorelay sensor kinase activity"/>
    <property type="evidence" value="ECO:0007669"/>
    <property type="project" value="InterPro"/>
</dbReference>
<dbReference type="InterPro" id="IPR036890">
    <property type="entry name" value="HATPase_C_sf"/>
</dbReference>
<keyword evidence="4" id="KW-1133">Transmembrane helix</keyword>
<dbReference type="InterPro" id="IPR050482">
    <property type="entry name" value="Sensor_HK_TwoCompSys"/>
</dbReference>
<organism evidence="7 8">
    <name type="scientific">Pseudoxanthomonas suwonensis</name>
    <dbReference type="NCBI Taxonomy" id="314722"/>
    <lineage>
        <taxon>Bacteria</taxon>
        <taxon>Pseudomonadati</taxon>
        <taxon>Pseudomonadota</taxon>
        <taxon>Gammaproteobacteria</taxon>
        <taxon>Lysobacterales</taxon>
        <taxon>Lysobacteraceae</taxon>
        <taxon>Pseudoxanthomonas</taxon>
    </lineage>
</organism>
<proteinExistence type="predicted"/>
<gene>
    <name evidence="7" type="ORF">WQ53_02540</name>
</gene>
<keyword evidence="4" id="KW-0472">Membrane</keyword>
<protein>
    <recommendedName>
        <fullName evidence="6">Histidine kinase domain-containing protein</fullName>
    </recommendedName>
</protein>
<dbReference type="Gene3D" id="2.130.10.10">
    <property type="entry name" value="YVTN repeat-like/Quinoprotein amine dehydrogenase"/>
    <property type="match status" value="3"/>
</dbReference>
<dbReference type="GO" id="GO:0016020">
    <property type="term" value="C:membrane"/>
    <property type="evidence" value="ECO:0007669"/>
    <property type="project" value="InterPro"/>
</dbReference>
<feature type="domain" description="Histidine kinase" evidence="6">
    <location>
        <begin position="903"/>
        <end position="998"/>
    </location>
</feature>
<keyword evidence="4" id="KW-0812">Transmembrane</keyword>
<dbReference type="Gene3D" id="3.30.565.10">
    <property type="entry name" value="Histidine kinase-like ATPase, C-terminal domain"/>
    <property type="match status" value="1"/>
</dbReference>
<evidence type="ECO:0000313" key="7">
    <source>
        <dbReference type="EMBL" id="AKC85805.1"/>
    </source>
</evidence>
<dbReference type="Pfam" id="PF02518">
    <property type="entry name" value="HATPase_c"/>
    <property type="match status" value="1"/>
</dbReference>
<keyword evidence="1" id="KW-0808">Transferase</keyword>
<dbReference type="GO" id="GO:0046983">
    <property type="term" value="F:protein dimerization activity"/>
    <property type="evidence" value="ECO:0007669"/>
    <property type="project" value="InterPro"/>
</dbReference>
<dbReference type="OrthoDB" id="176203at2"/>
<dbReference type="SUPFAM" id="SSF55874">
    <property type="entry name" value="ATPase domain of HSP90 chaperone/DNA topoisomerase II/histidine kinase"/>
    <property type="match status" value="1"/>
</dbReference>
<evidence type="ECO:0000256" key="1">
    <source>
        <dbReference type="ARBA" id="ARBA00022679"/>
    </source>
</evidence>
<dbReference type="PROSITE" id="PS51257">
    <property type="entry name" value="PROKAR_LIPOPROTEIN"/>
    <property type="match status" value="1"/>
</dbReference>
<accession>A0A0E3UM79</accession>
<dbReference type="InterPro" id="IPR015943">
    <property type="entry name" value="WD40/YVTN_repeat-like_dom_sf"/>
</dbReference>
<keyword evidence="2" id="KW-0418">Kinase</keyword>
<dbReference type="PROSITE" id="PS50109">
    <property type="entry name" value="HIS_KIN"/>
    <property type="match status" value="1"/>
</dbReference>
<dbReference type="CDD" id="cd16917">
    <property type="entry name" value="HATPase_UhpB-NarQ-NarX-like"/>
    <property type="match status" value="1"/>
</dbReference>
<dbReference type="InterPro" id="IPR013783">
    <property type="entry name" value="Ig-like_fold"/>
</dbReference>
<dbReference type="Gene3D" id="2.60.40.10">
    <property type="entry name" value="Immunoglobulins"/>
    <property type="match status" value="1"/>
</dbReference>
<dbReference type="Pfam" id="PF07495">
    <property type="entry name" value="Y_Y_Y"/>
    <property type="match status" value="1"/>
</dbReference>
<dbReference type="PANTHER" id="PTHR24421:SF62">
    <property type="entry name" value="SENSORY TRANSDUCTION HISTIDINE KINASE"/>
    <property type="match status" value="1"/>
</dbReference>
<dbReference type="InterPro" id="IPR003594">
    <property type="entry name" value="HATPase_dom"/>
</dbReference>
<evidence type="ECO:0000256" key="5">
    <source>
        <dbReference type="SAM" id="SignalP"/>
    </source>
</evidence>
<dbReference type="PANTHER" id="PTHR24421">
    <property type="entry name" value="NITRATE/NITRITE SENSOR PROTEIN NARX-RELATED"/>
    <property type="match status" value="1"/>
</dbReference>
<dbReference type="InterPro" id="IPR011123">
    <property type="entry name" value="Y_Y_Y"/>
</dbReference>
<feature type="signal peptide" evidence="5">
    <location>
        <begin position="1"/>
        <end position="36"/>
    </location>
</feature>
<evidence type="ECO:0000256" key="4">
    <source>
        <dbReference type="SAM" id="Phobius"/>
    </source>
</evidence>
<evidence type="ECO:0000256" key="3">
    <source>
        <dbReference type="ARBA" id="ARBA00023012"/>
    </source>
</evidence>
<evidence type="ECO:0000256" key="2">
    <source>
        <dbReference type="ARBA" id="ARBA00022777"/>
    </source>
</evidence>
<dbReference type="SMART" id="SM00387">
    <property type="entry name" value="HATPase_c"/>
    <property type="match status" value="1"/>
</dbReference>